<dbReference type="InterPro" id="IPR006162">
    <property type="entry name" value="Ppantetheine_attach_site"/>
</dbReference>
<evidence type="ECO:0000256" key="1">
    <source>
        <dbReference type="ARBA" id="ARBA00022450"/>
    </source>
</evidence>
<dbReference type="PROSITE" id="PS00012">
    <property type="entry name" value="PHOSPHOPANTETHEINE"/>
    <property type="match status" value="1"/>
</dbReference>
<evidence type="ECO:0000313" key="5">
    <source>
        <dbReference type="Proteomes" id="UP001205566"/>
    </source>
</evidence>
<dbReference type="PROSITE" id="PS50075">
    <property type="entry name" value="CARRIER"/>
    <property type="match status" value="1"/>
</dbReference>
<keyword evidence="1" id="KW-0596">Phosphopantetheine</keyword>
<dbReference type="EMBL" id="JACASI010000037">
    <property type="protein sequence ID" value="MCQ3830719.1"/>
    <property type="molecule type" value="Genomic_DNA"/>
</dbReference>
<dbReference type="Pfam" id="PF00550">
    <property type="entry name" value="PP-binding"/>
    <property type="match status" value="1"/>
</dbReference>
<name>A0ABT1P6G1_9GAMM</name>
<keyword evidence="5" id="KW-1185">Reference proteome</keyword>
<dbReference type="Gene3D" id="1.10.1200.10">
    <property type="entry name" value="ACP-like"/>
    <property type="match status" value="1"/>
</dbReference>
<sequence length="84" mass="9305">MDNLIETIRSLAIEAGELEDMEIGLQDNLEEVGLDSLAGLEITVGLEKKYKVKVPPSRYEEMVTIQAIADLINELIEEKETATA</sequence>
<organism evidence="4 5">
    <name type="scientific">Microbulbifer elongatus</name>
    <dbReference type="NCBI Taxonomy" id="86173"/>
    <lineage>
        <taxon>Bacteria</taxon>
        <taxon>Pseudomonadati</taxon>
        <taxon>Pseudomonadota</taxon>
        <taxon>Gammaproteobacteria</taxon>
        <taxon>Cellvibrionales</taxon>
        <taxon>Microbulbiferaceae</taxon>
        <taxon>Microbulbifer</taxon>
    </lineage>
</organism>
<accession>A0ABT1P6G1</accession>
<dbReference type="Proteomes" id="UP001205566">
    <property type="component" value="Unassembled WGS sequence"/>
</dbReference>
<feature type="domain" description="Carrier" evidence="3">
    <location>
        <begin position="1"/>
        <end position="76"/>
    </location>
</feature>
<evidence type="ECO:0000313" key="4">
    <source>
        <dbReference type="EMBL" id="MCQ3830719.1"/>
    </source>
</evidence>
<evidence type="ECO:0000259" key="3">
    <source>
        <dbReference type="PROSITE" id="PS50075"/>
    </source>
</evidence>
<comment type="caution">
    <text evidence="4">The sequence shown here is derived from an EMBL/GenBank/DDBJ whole genome shotgun (WGS) entry which is preliminary data.</text>
</comment>
<dbReference type="InterPro" id="IPR009081">
    <property type="entry name" value="PP-bd_ACP"/>
</dbReference>
<dbReference type="RefSeq" id="WP_231757256.1">
    <property type="nucleotide sequence ID" value="NZ_CP088953.1"/>
</dbReference>
<reference evidence="4" key="1">
    <citation type="thesis" date="2020" institute="Technische Universitat Dresden" country="Dresden, Germany">
        <title>The Agarolytic System of Microbulbifer elongatus PORT2, Isolated from Batu Karas, Pangandaran West Java Indonesia.</title>
        <authorList>
            <person name="Anggraeni S.R."/>
        </authorList>
    </citation>
    <scope>NUCLEOTIDE SEQUENCE</scope>
    <source>
        <strain evidence="4">PORT2</strain>
    </source>
</reference>
<gene>
    <name evidence="4" type="ORF">HXX02_14865</name>
</gene>
<dbReference type="SUPFAM" id="SSF47336">
    <property type="entry name" value="ACP-like"/>
    <property type="match status" value="1"/>
</dbReference>
<keyword evidence="2" id="KW-0597">Phosphoprotein</keyword>
<protein>
    <submittedName>
        <fullName evidence="4">Acyl carrier protein</fullName>
    </submittedName>
</protein>
<evidence type="ECO:0000256" key="2">
    <source>
        <dbReference type="ARBA" id="ARBA00022553"/>
    </source>
</evidence>
<dbReference type="InterPro" id="IPR036736">
    <property type="entry name" value="ACP-like_sf"/>
</dbReference>
<proteinExistence type="predicted"/>